<keyword evidence="6" id="KW-0547">Nucleotide-binding</keyword>
<keyword evidence="9" id="KW-0472">Membrane</keyword>
<name>A0A1I2HYW3_9GAMM</name>
<dbReference type="GO" id="GO:0035435">
    <property type="term" value="P:phosphate ion transmembrane transport"/>
    <property type="evidence" value="ECO:0007669"/>
    <property type="project" value="InterPro"/>
</dbReference>
<dbReference type="PROSITE" id="PS50893">
    <property type="entry name" value="ABC_TRANSPORTER_2"/>
    <property type="match status" value="1"/>
</dbReference>
<reference evidence="12 13" key="1">
    <citation type="submission" date="2016-10" db="EMBL/GenBank/DDBJ databases">
        <authorList>
            <person name="de Groot N.N."/>
        </authorList>
    </citation>
    <scope>NUCLEOTIDE SEQUENCE [LARGE SCALE GENOMIC DNA]</scope>
    <source>
        <strain evidence="12 13">DSM 23609</strain>
    </source>
</reference>
<evidence type="ECO:0000256" key="4">
    <source>
        <dbReference type="ARBA" id="ARBA00022519"/>
    </source>
</evidence>
<keyword evidence="13" id="KW-1185">Reference proteome</keyword>
<accession>A0A1I2HYW3</accession>
<dbReference type="NCBIfam" id="TIGR00972">
    <property type="entry name" value="3a0107s01c2"/>
    <property type="match status" value="1"/>
</dbReference>
<evidence type="ECO:0000256" key="5">
    <source>
        <dbReference type="ARBA" id="ARBA00022592"/>
    </source>
</evidence>
<dbReference type="STRING" id="1076937.SAMN04488120_102324"/>
<dbReference type="PANTHER" id="PTHR43423">
    <property type="entry name" value="ABC TRANSPORTER I FAMILY MEMBER 17"/>
    <property type="match status" value="1"/>
</dbReference>
<dbReference type="CDD" id="cd03260">
    <property type="entry name" value="ABC_PstB_phosphate_transporter"/>
    <property type="match status" value="1"/>
</dbReference>
<dbReference type="InterPro" id="IPR017871">
    <property type="entry name" value="ABC_transporter-like_CS"/>
</dbReference>
<evidence type="ECO:0000313" key="12">
    <source>
        <dbReference type="EMBL" id="SFF34530.1"/>
    </source>
</evidence>
<dbReference type="InterPro" id="IPR003593">
    <property type="entry name" value="AAA+_ATPase"/>
</dbReference>
<keyword evidence="5" id="KW-0592">Phosphate transport</keyword>
<evidence type="ECO:0000256" key="1">
    <source>
        <dbReference type="ARBA" id="ARBA00004417"/>
    </source>
</evidence>
<dbReference type="EMBL" id="FOOC01000002">
    <property type="protein sequence ID" value="SFF34530.1"/>
    <property type="molecule type" value="Genomic_DNA"/>
</dbReference>
<dbReference type="GO" id="GO:0005524">
    <property type="term" value="F:ATP binding"/>
    <property type="evidence" value="ECO:0007669"/>
    <property type="project" value="UniProtKB-KW"/>
</dbReference>
<comment type="function">
    <text evidence="10">Part of the ABC transporter complex PstSACB involved in phosphate import. Responsible for energy coupling to the transport system.</text>
</comment>
<dbReference type="PROSITE" id="PS00211">
    <property type="entry name" value="ABC_TRANSPORTER_1"/>
    <property type="match status" value="1"/>
</dbReference>
<protein>
    <submittedName>
        <fullName evidence="12">Phosphate ABC transporter ATP-binding protein, PhoT family</fullName>
    </submittedName>
</protein>
<dbReference type="InterPro" id="IPR005670">
    <property type="entry name" value="PstB-like"/>
</dbReference>
<dbReference type="PANTHER" id="PTHR43423:SF12">
    <property type="entry name" value="IRON EXPORT ATP-BINDING PROTEIN FETA-RELATED"/>
    <property type="match status" value="1"/>
</dbReference>
<dbReference type="FunFam" id="3.40.50.300:FF:000132">
    <property type="entry name" value="Phosphate import ATP-binding protein PstB"/>
    <property type="match status" value="1"/>
</dbReference>
<sequence length="286" mass="32343">MENLKMSGVQSKTPLTHGIDIDSLKREHAGLRLHEETIAIEVEGLNLYYGDKQALRNISLKIPERKVTAFIGPSGCGKSTLLRCFNRMNDLIDGCRIEGQIRLHGKNIFDRDVDVAMLRRRVGMVFQKPNPFPKSIYENVAYGMRLAGINKKRELDETVEWALKGAALWDEVKDRLDESALGLSGGQQQRLVIARAIAIQPDVILLDEPCSALDPISTLKVEELINELKNRYTIVIVTHNMQQAARVSDYTAFMYMGDLIEFGDTDQLFTKPQQKQTEDYITGRYG</sequence>
<keyword evidence="3" id="KW-1003">Cell membrane</keyword>
<evidence type="ECO:0000313" key="13">
    <source>
        <dbReference type="Proteomes" id="UP000199771"/>
    </source>
</evidence>
<keyword evidence="7 12" id="KW-0067">ATP-binding</keyword>
<feature type="domain" description="ABC transporter" evidence="11">
    <location>
        <begin position="40"/>
        <end position="281"/>
    </location>
</feature>
<dbReference type="AlphaFoldDB" id="A0A1I2HYW3"/>
<dbReference type="InterPro" id="IPR027417">
    <property type="entry name" value="P-loop_NTPase"/>
</dbReference>
<organism evidence="12 13">
    <name type="scientific">Fontimonas thermophila</name>
    <dbReference type="NCBI Taxonomy" id="1076937"/>
    <lineage>
        <taxon>Bacteria</taxon>
        <taxon>Pseudomonadati</taxon>
        <taxon>Pseudomonadota</taxon>
        <taxon>Gammaproteobacteria</taxon>
        <taxon>Nevskiales</taxon>
        <taxon>Nevskiaceae</taxon>
        <taxon>Fontimonas</taxon>
    </lineage>
</organism>
<dbReference type="InterPro" id="IPR003439">
    <property type="entry name" value="ABC_transporter-like_ATP-bd"/>
</dbReference>
<dbReference type="SUPFAM" id="SSF52540">
    <property type="entry name" value="P-loop containing nucleoside triphosphate hydrolases"/>
    <property type="match status" value="1"/>
</dbReference>
<dbReference type="GO" id="GO:0016887">
    <property type="term" value="F:ATP hydrolysis activity"/>
    <property type="evidence" value="ECO:0007669"/>
    <property type="project" value="InterPro"/>
</dbReference>
<evidence type="ECO:0000256" key="3">
    <source>
        <dbReference type="ARBA" id="ARBA00022475"/>
    </source>
</evidence>
<evidence type="ECO:0000256" key="9">
    <source>
        <dbReference type="ARBA" id="ARBA00023136"/>
    </source>
</evidence>
<evidence type="ECO:0000256" key="6">
    <source>
        <dbReference type="ARBA" id="ARBA00022741"/>
    </source>
</evidence>
<evidence type="ECO:0000259" key="11">
    <source>
        <dbReference type="PROSITE" id="PS50893"/>
    </source>
</evidence>
<evidence type="ECO:0000256" key="7">
    <source>
        <dbReference type="ARBA" id="ARBA00022840"/>
    </source>
</evidence>
<dbReference type="SMART" id="SM00382">
    <property type="entry name" value="AAA"/>
    <property type="match status" value="1"/>
</dbReference>
<dbReference type="Gene3D" id="3.40.50.300">
    <property type="entry name" value="P-loop containing nucleotide triphosphate hydrolases"/>
    <property type="match status" value="1"/>
</dbReference>
<proteinExistence type="predicted"/>
<keyword evidence="2" id="KW-0813">Transport</keyword>
<dbReference type="Proteomes" id="UP000199771">
    <property type="component" value="Unassembled WGS sequence"/>
</dbReference>
<keyword evidence="4" id="KW-0997">Cell inner membrane</keyword>
<evidence type="ECO:0000256" key="10">
    <source>
        <dbReference type="ARBA" id="ARBA00054713"/>
    </source>
</evidence>
<evidence type="ECO:0000256" key="2">
    <source>
        <dbReference type="ARBA" id="ARBA00022448"/>
    </source>
</evidence>
<dbReference type="Pfam" id="PF00005">
    <property type="entry name" value="ABC_tran"/>
    <property type="match status" value="1"/>
</dbReference>
<gene>
    <name evidence="12" type="ORF">SAMN04488120_102324</name>
</gene>
<dbReference type="GO" id="GO:0005886">
    <property type="term" value="C:plasma membrane"/>
    <property type="evidence" value="ECO:0007669"/>
    <property type="project" value="UniProtKB-SubCell"/>
</dbReference>
<dbReference type="GO" id="GO:0005315">
    <property type="term" value="F:phosphate transmembrane transporter activity"/>
    <property type="evidence" value="ECO:0007669"/>
    <property type="project" value="InterPro"/>
</dbReference>
<comment type="subcellular location">
    <subcellularLocation>
        <location evidence="1">Cell inner membrane</location>
        <topology evidence="1">Peripheral membrane protein</topology>
    </subcellularLocation>
</comment>
<evidence type="ECO:0000256" key="8">
    <source>
        <dbReference type="ARBA" id="ARBA00022967"/>
    </source>
</evidence>
<keyword evidence="8" id="KW-1278">Translocase</keyword>